<evidence type="ECO:0000256" key="3">
    <source>
        <dbReference type="SAM" id="SignalP"/>
    </source>
</evidence>
<evidence type="ECO:0000256" key="2">
    <source>
        <dbReference type="SAM" id="Coils"/>
    </source>
</evidence>
<feature type="signal peptide" evidence="3">
    <location>
        <begin position="1"/>
        <end position="19"/>
    </location>
</feature>
<sequence>MRYSRLLISLFIFLTAVLSIVLISHKSSTIYSIEDVSAILDKLDLSSYTKSDYSKSTAKLTDNNEPRLLQKHEIENKVNDLLKKKLEEEIEIERNLWVNEKKMLSQKLQDEKDKSENLQLKLDINNDEISIVKDKSTKLDDQFLKVYRTIYKSNSPDYLIKSYSFRSRKESNGERSFDSEKNDFIILSSFFNSFGKDRSFEDFFLLLDSIKHDHSRTSIAFLIGDDDTFELIDDYVSSFFKKLEELEDYETLPDSFSRITLMQAKFVEEKLKLDRVNRHGPEVQRERRRVLSQMRNFLVTNGIQNEKYSLFMDSDIIEFSPNIVPVLIEEDKDISVVRIDVKNVDGNVVHSDYDLNSWAGSRTKPTLEEQGKLDDPNSGFFFEPKPGHDKINLLDAHLNPSHYGIDSSSTASLELKSVGGAVLFAKTEIYKQGILFPPFYIIGTSWERKEGYDGIETEGLCYQANVIGYKCYGFPNLVAYHTIDY</sequence>
<proteinExistence type="inferred from homology"/>
<feature type="chain" id="PRO_5040151560" evidence="3">
    <location>
        <begin position="20"/>
        <end position="485"/>
    </location>
</feature>
<protein>
    <submittedName>
        <fullName evidence="4">Uncharacterized protein</fullName>
    </submittedName>
</protein>
<keyword evidence="2" id="KW-0175">Coiled coil</keyword>
<dbReference type="PANTHER" id="PTHR43083">
    <property type="entry name" value="MANNAN POLYMERASE II"/>
    <property type="match status" value="1"/>
</dbReference>
<dbReference type="Pfam" id="PF03452">
    <property type="entry name" value="Anp1"/>
    <property type="match status" value="1"/>
</dbReference>
<evidence type="ECO:0000313" key="5">
    <source>
        <dbReference type="Proteomes" id="UP000769528"/>
    </source>
</evidence>
<dbReference type="OrthoDB" id="204164at2759"/>
<comment type="similarity">
    <text evidence="1">Belongs to the ANP1/MMN9/VAN1 family.</text>
</comment>
<reference evidence="4" key="1">
    <citation type="journal article" date="2021" name="Open Biol.">
        <title>Shared evolutionary footprints suggest mitochondrial oxidative damage underlies multiple complex I losses in fungi.</title>
        <authorList>
            <person name="Schikora-Tamarit M.A."/>
            <person name="Marcet-Houben M."/>
            <person name="Nosek J."/>
            <person name="Gabaldon T."/>
        </authorList>
    </citation>
    <scope>NUCLEOTIDE SEQUENCE</scope>
    <source>
        <strain evidence="4">CBS6341</strain>
    </source>
</reference>
<dbReference type="InterPro" id="IPR029044">
    <property type="entry name" value="Nucleotide-diphossugar_trans"/>
</dbReference>
<dbReference type="EMBL" id="JAEUBF010000206">
    <property type="protein sequence ID" value="KAH3679841.1"/>
    <property type="molecule type" value="Genomic_DNA"/>
</dbReference>
<evidence type="ECO:0000256" key="1">
    <source>
        <dbReference type="ARBA" id="ARBA00037964"/>
    </source>
</evidence>
<comment type="caution">
    <text evidence="4">The sequence shown here is derived from an EMBL/GenBank/DDBJ whole genome shotgun (WGS) entry which is preliminary data.</text>
</comment>
<dbReference type="InterPro" id="IPR052086">
    <property type="entry name" value="Mannan_Polymerase_Subunit"/>
</dbReference>
<gene>
    <name evidence="4" type="ORF">WICMUC_000584</name>
</gene>
<accession>A0A9P8PWW1</accession>
<reference evidence="4" key="2">
    <citation type="submission" date="2021-01" db="EMBL/GenBank/DDBJ databases">
        <authorList>
            <person name="Schikora-Tamarit M.A."/>
        </authorList>
    </citation>
    <scope>NUCLEOTIDE SEQUENCE</scope>
    <source>
        <strain evidence="4">CBS6341</strain>
    </source>
</reference>
<organism evidence="4 5">
    <name type="scientific">Wickerhamomyces mucosus</name>
    <dbReference type="NCBI Taxonomy" id="1378264"/>
    <lineage>
        <taxon>Eukaryota</taxon>
        <taxon>Fungi</taxon>
        <taxon>Dikarya</taxon>
        <taxon>Ascomycota</taxon>
        <taxon>Saccharomycotina</taxon>
        <taxon>Saccharomycetes</taxon>
        <taxon>Phaffomycetales</taxon>
        <taxon>Wickerhamomycetaceae</taxon>
        <taxon>Wickerhamomyces</taxon>
    </lineage>
</organism>
<keyword evidence="5" id="KW-1185">Reference proteome</keyword>
<evidence type="ECO:0000313" key="4">
    <source>
        <dbReference type="EMBL" id="KAH3679841.1"/>
    </source>
</evidence>
<dbReference type="Gene3D" id="3.90.550.10">
    <property type="entry name" value="Spore Coat Polysaccharide Biosynthesis Protein SpsA, Chain A"/>
    <property type="match status" value="1"/>
</dbReference>
<name>A0A9P8PWW1_9ASCO</name>
<keyword evidence="3" id="KW-0732">Signal</keyword>
<dbReference type="AlphaFoldDB" id="A0A9P8PWW1"/>
<dbReference type="Proteomes" id="UP000769528">
    <property type="component" value="Unassembled WGS sequence"/>
</dbReference>
<feature type="coiled-coil region" evidence="2">
    <location>
        <begin position="69"/>
        <end position="128"/>
    </location>
</feature>
<dbReference type="PANTHER" id="PTHR43083:SF6">
    <property type="entry name" value="MANNAN POLYMERASE COMPLEXES SUBUNIT MNN9"/>
    <property type="match status" value="1"/>
</dbReference>